<keyword evidence="4" id="KW-1185">Reference proteome</keyword>
<feature type="transmembrane region" description="Helical" evidence="1">
    <location>
        <begin position="51"/>
        <end position="74"/>
    </location>
</feature>
<gene>
    <name evidence="3" type="ORF">GCM10022408_18650</name>
</gene>
<dbReference type="InterPro" id="IPR010559">
    <property type="entry name" value="Sig_transdc_His_kin_internal"/>
</dbReference>
<keyword evidence="1" id="KW-1133">Transmembrane helix</keyword>
<dbReference type="PANTHER" id="PTHR34220">
    <property type="entry name" value="SENSOR HISTIDINE KINASE YPDA"/>
    <property type="match status" value="1"/>
</dbReference>
<dbReference type="RefSeq" id="WP_345072567.1">
    <property type="nucleotide sequence ID" value="NZ_BAABDJ010000015.1"/>
</dbReference>
<dbReference type="Pfam" id="PF06580">
    <property type="entry name" value="His_kinase"/>
    <property type="match status" value="1"/>
</dbReference>
<feature type="transmembrane region" description="Helical" evidence="1">
    <location>
        <begin position="83"/>
        <end position="103"/>
    </location>
</feature>
<name>A0ABP7S6E6_9BACT</name>
<feature type="transmembrane region" description="Helical" evidence="1">
    <location>
        <begin position="21"/>
        <end position="39"/>
    </location>
</feature>
<feature type="domain" description="Signal transduction histidine kinase internal region" evidence="2">
    <location>
        <begin position="181"/>
        <end position="255"/>
    </location>
</feature>
<dbReference type="GO" id="GO:0016301">
    <property type="term" value="F:kinase activity"/>
    <property type="evidence" value="ECO:0007669"/>
    <property type="project" value="UniProtKB-KW"/>
</dbReference>
<dbReference type="Proteomes" id="UP001500567">
    <property type="component" value="Unassembled WGS sequence"/>
</dbReference>
<comment type="caution">
    <text evidence="3">The sequence shown here is derived from an EMBL/GenBank/DDBJ whole genome shotgun (WGS) entry which is preliminary data.</text>
</comment>
<feature type="transmembrane region" description="Helical" evidence="1">
    <location>
        <begin position="147"/>
        <end position="166"/>
    </location>
</feature>
<accession>A0ABP7S6E6</accession>
<keyword evidence="3" id="KW-0418">Kinase</keyword>
<keyword evidence="3" id="KW-0808">Transferase</keyword>
<proteinExistence type="predicted"/>
<evidence type="ECO:0000313" key="3">
    <source>
        <dbReference type="EMBL" id="GAA4007041.1"/>
    </source>
</evidence>
<evidence type="ECO:0000259" key="2">
    <source>
        <dbReference type="Pfam" id="PF06580"/>
    </source>
</evidence>
<reference evidence="4" key="1">
    <citation type="journal article" date="2019" name="Int. J. Syst. Evol. Microbiol.">
        <title>The Global Catalogue of Microorganisms (GCM) 10K type strain sequencing project: providing services to taxonomists for standard genome sequencing and annotation.</title>
        <authorList>
            <consortium name="The Broad Institute Genomics Platform"/>
            <consortium name="The Broad Institute Genome Sequencing Center for Infectious Disease"/>
            <person name="Wu L."/>
            <person name="Ma J."/>
        </authorList>
    </citation>
    <scope>NUCLEOTIDE SEQUENCE [LARGE SCALE GENOMIC DNA]</scope>
    <source>
        <strain evidence="4">JCM 17224</strain>
    </source>
</reference>
<dbReference type="EMBL" id="BAABDJ010000015">
    <property type="protein sequence ID" value="GAA4007041.1"/>
    <property type="molecule type" value="Genomic_DNA"/>
</dbReference>
<dbReference type="PANTHER" id="PTHR34220:SF7">
    <property type="entry name" value="SENSOR HISTIDINE KINASE YPDA"/>
    <property type="match status" value="1"/>
</dbReference>
<dbReference type="InterPro" id="IPR050640">
    <property type="entry name" value="Bact_2-comp_sensor_kinase"/>
</dbReference>
<organism evidence="3 4">
    <name type="scientific">Hymenobacter fastidiosus</name>
    <dbReference type="NCBI Taxonomy" id="486264"/>
    <lineage>
        <taxon>Bacteria</taxon>
        <taxon>Pseudomonadati</taxon>
        <taxon>Bacteroidota</taxon>
        <taxon>Cytophagia</taxon>
        <taxon>Cytophagales</taxon>
        <taxon>Hymenobacteraceae</taxon>
        <taxon>Hymenobacter</taxon>
    </lineage>
</organism>
<keyword evidence="1" id="KW-0812">Transmembrane</keyword>
<evidence type="ECO:0000313" key="4">
    <source>
        <dbReference type="Proteomes" id="UP001500567"/>
    </source>
</evidence>
<sequence>MPDSPSGSALGWHTLSARTTAVLLQLLLWALLCGFYFAWYNRPNYSFDGPIGSLVGLRMVFAIGLFNALVYLIIPRWLLRGRFWLALAGAVLLVYAYGLFNFYGYQLANRYLPVTPALARYYQSVYQPGLQRAVFSGMGLLTMALDMQANMVFPVVVSFLAYAQVVDRRRLALERNQLDLELRYLKAQINPRFLFNTLGTLHHFTRHRDPRAGDMVLHLADLMRYTLYEAETETVLLSRELEFLDDYLALERLRSRVATTIHHTISGPVTTQHIVPLVLYPFLERLFAGSETDSGTTITSTIEVTPYAVQATFARVCAAAGASGYGTDGAIRAARRRLQLQYPERHTVELTEDETSVRVRLHIQLVPNG</sequence>
<evidence type="ECO:0000256" key="1">
    <source>
        <dbReference type="SAM" id="Phobius"/>
    </source>
</evidence>
<keyword evidence="1" id="KW-0472">Membrane</keyword>
<protein>
    <submittedName>
        <fullName evidence="3">Histidine kinase</fullName>
    </submittedName>
</protein>